<dbReference type="RefSeq" id="WP_066134801.1">
    <property type="nucleotide sequence ID" value="NZ_CP014525.1"/>
</dbReference>
<name>A0A143DEZ0_9PROT</name>
<accession>A0A143DEZ0</accession>
<evidence type="ECO:0000256" key="2">
    <source>
        <dbReference type="ARBA" id="ARBA00022552"/>
    </source>
</evidence>
<feature type="binding site" evidence="6">
    <location>
        <begin position="36"/>
        <end position="38"/>
    </location>
    <ligand>
        <name>S-adenosyl-L-methionine</name>
        <dbReference type="ChEBI" id="CHEBI:59789"/>
    </ligand>
</feature>
<keyword evidence="8" id="KW-1185">Reference proteome</keyword>
<evidence type="ECO:0000313" key="8">
    <source>
        <dbReference type="Proteomes" id="UP000076066"/>
    </source>
</evidence>
<feature type="binding site" evidence="6">
    <location>
        <position position="82"/>
    </location>
    <ligand>
        <name>S-adenosyl-L-methionine</name>
        <dbReference type="ChEBI" id="CHEBI:59789"/>
    </ligand>
</feature>
<dbReference type="Pfam" id="PF01795">
    <property type="entry name" value="Methyltransf_5"/>
    <property type="match status" value="1"/>
</dbReference>
<dbReference type="EC" id="2.1.1.199" evidence="6"/>
<dbReference type="Gene3D" id="1.10.150.170">
    <property type="entry name" value="Putative methyltransferase TM0872, insert domain"/>
    <property type="match status" value="1"/>
</dbReference>
<dbReference type="Gene3D" id="3.40.50.150">
    <property type="entry name" value="Vaccinia Virus protein VP39"/>
    <property type="match status" value="1"/>
</dbReference>
<dbReference type="GeneID" id="53316735"/>
<proteinExistence type="inferred from homology"/>
<dbReference type="InterPro" id="IPR002903">
    <property type="entry name" value="RsmH"/>
</dbReference>
<dbReference type="InterPro" id="IPR023397">
    <property type="entry name" value="SAM-dep_MeTrfase_MraW_recog"/>
</dbReference>
<dbReference type="OrthoDB" id="9806637at2"/>
<dbReference type="AlphaFoldDB" id="A0A143DEZ0"/>
<evidence type="ECO:0000256" key="3">
    <source>
        <dbReference type="ARBA" id="ARBA00022603"/>
    </source>
</evidence>
<keyword evidence="6" id="KW-0963">Cytoplasm</keyword>
<dbReference type="EMBL" id="CP014525">
    <property type="protein sequence ID" value="AMW34833.1"/>
    <property type="molecule type" value="Genomic_DNA"/>
</dbReference>
<comment type="function">
    <text evidence="6">Specifically methylates the N4 position of cytidine in position 1402 (C1402) of 16S rRNA.</text>
</comment>
<organism evidence="7 8">
    <name type="scientific">Haematospirillum jordaniae</name>
    <dbReference type="NCBI Taxonomy" id="1549855"/>
    <lineage>
        <taxon>Bacteria</taxon>
        <taxon>Pseudomonadati</taxon>
        <taxon>Pseudomonadota</taxon>
        <taxon>Alphaproteobacteria</taxon>
        <taxon>Rhodospirillales</taxon>
        <taxon>Novispirillaceae</taxon>
        <taxon>Haematospirillum</taxon>
    </lineage>
</organism>
<dbReference type="NCBIfam" id="TIGR00006">
    <property type="entry name" value="16S rRNA (cytosine(1402)-N(4))-methyltransferase RsmH"/>
    <property type="match status" value="1"/>
</dbReference>
<dbReference type="Proteomes" id="UP000076066">
    <property type="component" value="Chromosome"/>
</dbReference>
<dbReference type="PANTHER" id="PTHR11265">
    <property type="entry name" value="S-ADENOSYL-METHYLTRANSFERASE MRAW"/>
    <property type="match status" value="1"/>
</dbReference>
<evidence type="ECO:0000256" key="6">
    <source>
        <dbReference type="HAMAP-Rule" id="MF_01007"/>
    </source>
</evidence>
<dbReference type="InterPro" id="IPR029063">
    <property type="entry name" value="SAM-dependent_MTases_sf"/>
</dbReference>
<dbReference type="HAMAP" id="MF_01007">
    <property type="entry name" value="16SrRNA_methyltr_H"/>
    <property type="match status" value="1"/>
</dbReference>
<feature type="binding site" evidence="6">
    <location>
        <position position="55"/>
    </location>
    <ligand>
        <name>S-adenosyl-L-methionine</name>
        <dbReference type="ChEBI" id="CHEBI:59789"/>
    </ligand>
</feature>
<evidence type="ECO:0000256" key="4">
    <source>
        <dbReference type="ARBA" id="ARBA00022679"/>
    </source>
</evidence>
<comment type="similarity">
    <text evidence="1 6">Belongs to the methyltransferase superfamily. RsmH family.</text>
</comment>
<keyword evidence="3 6" id="KW-0489">Methyltransferase</keyword>
<sequence length="318" mass="34288">MTTETALHIPVMLTEVLDGLQVQRGGTYVDGTFGAGGYSQAILDASSDTCVVAIDRDPEAAPRAEVLASRYPGRFLFLPGRFGDMASLLQQAGVGLVDGVTLDVGVSSMQIDTPGRGFSFMREGPLDMRMEKAGLSAADVVNTFEEEDIASILYRLGEERQSRRIARAIVRERHNGPLQTTRQLAEIVRSVVHKGKDTIDPATRTFQGLRIFVNDEIGELRRGLEGAQSILAPGGRLAIVSFHSLEDREVKAFLSERSAKSVSRLLPGEIPPPPATFVGSGRKAVQCSAAEAQRNPRARSAKLRVDTRTDSPSQDGAA</sequence>
<dbReference type="STRING" id="1549855.AY555_06145"/>
<dbReference type="SUPFAM" id="SSF81799">
    <property type="entry name" value="Putative methyltransferase TM0872, insert domain"/>
    <property type="match status" value="1"/>
</dbReference>
<comment type="catalytic activity">
    <reaction evidence="6">
        <text>cytidine(1402) in 16S rRNA + S-adenosyl-L-methionine = N(4)-methylcytidine(1402) in 16S rRNA + S-adenosyl-L-homocysteine + H(+)</text>
        <dbReference type="Rhea" id="RHEA:42928"/>
        <dbReference type="Rhea" id="RHEA-COMP:10286"/>
        <dbReference type="Rhea" id="RHEA-COMP:10287"/>
        <dbReference type="ChEBI" id="CHEBI:15378"/>
        <dbReference type="ChEBI" id="CHEBI:57856"/>
        <dbReference type="ChEBI" id="CHEBI:59789"/>
        <dbReference type="ChEBI" id="CHEBI:74506"/>
        <dbReference type="ChEBI" id="CHEBI:82748"/>
        <dbReference type="EC" id="2.1.1.199"/>
    </reaction>
</comment>
<keyword evidence="2 6" id="KW-0698">rRNA processing</keyword>
<dbReference type="FunFam" id="1.10.150.170:FF:000003">
    <property type="entry name" value="Ribosomal RNA small subunit methyltransferase H"/>
    <property type="match status" value="1"/>
</dbReference>
<evidence type="ECO:0000313" key="7">
    <source>
        <dbReference type="EMBL" id="AMW34833.1"/>
    </source>
</evidence>
<dbReference type="SUPFAM" id="SSF53335">
    <property type="entry name" value="S-adenosyl-L-methionine-dependent methyltransferases"/>
    <property type="match status" value="1"/>
</dbReference>
<dbReference type="GO" id="GO:0070475">
    <property type="term" value="P:rRNA base methylation"/>
    <property type="evidence" value="ECO:0007669"/>
    <property type="project" value="UniProtKB-UniRule"/>
</dbReference>
<comment type="subcellular location">
    <subcellularLocation>
        <location evidence="6">Cytoplasm</location>
    </subcellularLocation>
</comment>
<feature type="binding site" evidence="6">
    <location>
        <position position="110"/>
    </location>
    <ligand>
        <name>S-adenosyl-L-methionine</name>
        <dbReference type="ChEBI" id="CHEBI:59789"/>
    </ligand>
</feature>
<feature type="binding site" evidence="6">
    <location>
        <position position="103"/>
    </location>
    <ligand>
        <name>S-adenosyl-L-methionine</name>
        <dbReference type="ChEBI" id="CHEBI:59789"/>
    </ligand>
</feature>
<evidence type="ECO:0000256" key="5">
    <source>
        <dbReference type="ARBA" id="ARBA00022691"/>
    </source>
</evidence>
<keyword evidence="5 6" id="KW-0949">S-adenosyl-L-methionine</keyword>
<reference evidence="7 8" key="1">
    <citation type="submission" date="2016-02" db="EMBL/GenBank/DDBJ databases">
        <title>Complete Genome of H5569, the type strain of the newly described species Haematospirillium jordaniae.</title>
        <authorList>
            <person name="Nicholson A.C."/>
            <person name="Humrighouse B.W."/>
            <person name="Loparov V."/>
            <person name="McQuiston J.R."/>
        </authorList>
    </citation>
    <scope>NUCLEOTIDE SEQUENCE [LARGE SCALE GENOMIC DNA]</scope>
    <source>
        <strain evidence="7 8">H5569</strain>
    </source>
</reference>
<dbReference type="GO" id="GO:0005737">
    <property type="term" value="C:cytoplasm"/>
    <property type="evidence" value="ECO:0007669"/>
    <property type="project" value="UniProtKB-SubCell"/>
</dbReference>
<evidence type="ECO:0000256" key="1">
    <source>
        <dbReference type="ARBA" id="ARBA00010396"/>
    </source>
</evidence>
<dbReference type="PIRSF" id="PIRSF004486">
    <property type="entry name" value="MraW"/>
    <property type="match status" value="1"/>
</dbReference>
<dbReference type="PANTHER" id="PTHR11265:SF0">
    <property type="entry name" value="12S RRNA N4-METHYLCYTIDINE METHYLTRANSFERASE"/>
    <property type="match status" value="1"/>
</dbReference>
<gene>
    <name evidence="6" type="primary">rsmH</name>
    <name evidence="7" type="ORF">AY555_06145</name>
</gene>
<dbReference type="KEGG" id="hjo:AY555_06145"/>
<dbReference type="GO" id="GO:0071424">
    <property type="term" value="F:rRNA (cytosine-N4-)-methyltransferase activity"/>
    <property type="evidence" value="ECO:0007669"/>
    <property type="project" value="UniProtKB-UniRule"/>
</dbReference>
<keyword evidence="4 6" id="KW-0808">Transferase</keyword>
<protein>
    <recommendedName>
        <fullName evidence="6">Ribosomal RNA small subunit methyltransferase H</fullName>
        <ecNumber evidence="6">2.1.1.199</ecNumber>
    </recommendedName>
    <alternativeName>
        <fullName evidence="6">16S rRNA m(4)C1402 methyltransferase</fullName>
    </alternativeName>
    <alternativeName>
        <fullName evidence="6">rRNA (cytosine-N(4)-)-methyltransferase RsmH</fullName>
    </alternativeName>
</protein>